<keyword evidence="3" id="KW-1185">Reference proteome</keyword>
<dbReference type="RefSeq" id="WP_094507408.1">
    <property type="nucleotide sequence ID" value="NZ_JBHEEK010000015.1"/>
</dbReference>
<feature type="signal peptide" evidence="1">
    <location>
        <begin position="1"/>
        <end position="18"/>
    </location>
</feature>
<sequence length="255" mass="29059">MKILTTFVVMMLMFTSQANSQFMNELLGALEGLNTSDQKRIIESGFKRNDTGSFLTIDVSWGKVKVPNSFYYSMNSKFACIYLLSLESHDCDPNDNEIEIVVVSNENYLDLFAYTKDYNNGYASQKFIESGILEKIDDQMLEMIGLEQIEHRMIKSKLVNKSTFVQSDDNPYIYSAIKKQIGFKDGILTEANVAFLTSNGHIDVFVNFMGDNNVNDMVKLVNFLTEINSDVKYSNASNFSLFRKDATEESFLHLD</sequence>
<proteinExistence type="predicted"/>
<evidence type="ECO:0000256" key="1">
    <source>
        <dbReference type="SAM" id="SignalP"/>
    </source>
</evidence>
<evidence type="ECO:0000313" key="2">
    <source>
        <dbReference type="EMBL" id="OYR18244.1"/>
    </source>
</evidence>
<reference evidence="2 3" key="1">
    <citation type="submission" date="2017-07" db="EMBL/GenBank/DDBJ databases">
        <title>Phylogenetic study on the rhizospheric bacterium Ochrobactrum sp. A44.</title>
        <authorList>
            <person name="Krzyzanowska D.M."/>
            <person name="Ossowicki A."/>
            <person name="Rajewska M."/>
            <person name="Maciag T."/>
            <person name="Kaczynski Z."/>
            <person name="Czerwicka M."/>
            <person name="Jafra S."/>
        </authorList>
    </citation>
    <scope>NUCLEOTIDE SEQUENCE [LARGE SCALE GENOMIC DNA]</scope>
    <source>
        <strain evidence="2 3">DSM 7216</strain>
    </source>
</reference>
<feature type="chain" id="PRO_5012988184" evidence="1">
    <location>
        <begin position="19"/>
        <end position="255"/>
    </location>
</feature>
<gene>
    <name evidence="2" type="ORF">CEV31_4256</name>
</gene>
<organism evidence="2 3">
    <name type="scientific">Brucella thiophenivorans</name>
    <dbReference type="NCBI Taxonomy" id="571255"/>
    <lineage>
        <taxon>Bacteria</taxon>
        <taxon>Pseudomonadati</taxon>
        <taxon>Pseudomonadota</taxon>
        <taxon>Alphaproteobacteria</taxon>
        <taxon>Hyphomicrobiales</taxon>
        <taxon>Brucellaceae</taxon>
        <taxon>Brucella/Ochrobactrum group</taxon>
        <taxon>Brucella</taxon>
    </lineage>
</organism>
<dbReference type="EMBL" id="NNRJ01000027">
    <property type="protein sequence ID" value="OYR18244.1"/>
    <property type="molecule type" value="Genomic_DNA"/>
</dbReference>
<protein>
    <submittedName>
        <fullName evidence="2">Uncharacterized protein</fullName>
    </submittedName>
</protein>
<evidence type="ECO:0000313" key="3">
    <source>
        <dbReference type="Proteomes" id="UP000215590"/>
    </source>
</evidence>
<dbReference type="AlphaFoldDB" id="A0A256FTV0"/>
<name>A0A256FTV0_9HYPH</name>
<keyword evidence="1" id="KW-0732">Signal</keyword>
<accession>A0A256FTV0</accession>
<dbReference type="Proteomes" id="UP000215590">
    <property type="component" value="Unassembled WGS sequence"/>
</dbReference>
<comment type="caution">
    <text evidence="2">The sequence shown here is derived from an EMBL/GenBank/DDBJ whole genome shotgun (WGS) entry which is preliminary data.</text>
</comment>